<feature type="domain" description="Plastocyanin-like" evidence="3">
    <location>
        <begin position="357"/>
        <end position="474"/>
    </location>
</feature>
<dbReference type="InterPro" id="IPR045087">
    <property type="entry name" value="Cu-oxidase_fam"/>
</dbReference>
<dbReference type="FunFam" id="2.60.40.420:FF:000085">
    <property type="entry name" value="Multicopper oxidase, putative"/>
    <property type="match status" value="1"/>
</dbReference>
<dbReference type="Proteomes" id="UP000025241">
    <property type="component" value="Chromosome I"/>
</dbReference>
<dbReference type="InterPro" id="IPR033138">
    <property type="entry name" value="Cu_oxidase_CS"/>
</dbReference>
<dbReference type="eggNOG" id="COG2132">
    <property type="taxonomic scope" value="Bacteria"/>
</dbReference>
<dbReference type="PROSITE" id="PS51318">
    <property type="entry name" value="TAT"/>
    <property type="match status" value="1"/>
</dbReference>
<gene>
    <name evidence="5" type="ORF">PKB_1070</name>
</gene>
<sequence>MRKSIISMQWLFPGDYMGFTRRQVLGGIAGLAVVGLGAGGARIWLARPQVAAEHDYELIAAPMDLELVPGHQTPALVYGHRFPGFEIRGRQGDWLRVRFTNKLDQPTTIHWHGIRLPIEMDGVPYISQPPIPPGQSFIYQFKTPDAGSYWYHPHLMSSEQLGRGLVGPLIIDEREPSGFTQEKILCLKTWHVDEQGAFTAFSVPREAAREGTRGSLSTINGVATPVIELPAGQVTRVRLLNLDNTVTYRLNLPGCEAKIYAIDGHPVEPRDFVDQYWIGPGMRLELAIRGPAAGQELSMRDGVVRLATIRGVEPTKAGSADWPAALPANPVSEPDLEKAETINFKFEWVGAMTDYSQGQQAPSLWQINGVAWQGGEEHKHSGPPLAKLELGKSYIFTLRNMTQYQHPIHLHGMTFKVLDSNRRKIIPYYSDTYLLGKNETARVALVADNPGLWMFHCHVIDHMETGLMGTIAVGDAWCG</sequence>
<proteinExistence type="predicted"/>
<dbReference type="GO" id="GO:0030288">
    <property type="term" value="C:outer membrane-bounded periplasmic space"/>
    <property type="evidence" value="ECO:0007669"/>
    <property type="project" value="TreeGrafter"/>
</dbReference>
<dbReference type="HOGENOM" id="CLU_009100_6_1_6"/>
<keyword evidence="2" id="KW-0560">Oxidoreductase</keyword>
<dbReference type="KEGG" id="pkc:PKB_1070"/>
<dbReference type="SUPFAM" id="SSF49503">
    <property type="entry name" value="Cupredoxins"/>
    <property type="match status" value="3"/>
</dbReference>
<dbReference type="GO" id="GO:0016491">
    <property type="term" value="F:oxidoreductase activity"/>
    <property type="evidence" value="ECO:0007669"/>
    <property type="project" value="UniProtKB-KW"/>
</dbReference>
<dbReference type="InterPro" id="IPR011707">
    <property type="entry name" value="Cu-oxidase-like_N"/>
</dbReference>
<dbReference type="CDD" id="cd13906">
    <property type="entry name" value="CuRO_3_CumA_like"/>
    <property type="match status" value="1"/>
</dbReference>
<dbReference type="InterPro" id="IPR008972">
    <property type="entry name" value="Cupredoxin"/>
</dbReference>
<evidence type="ECO:0000313" key="5">
    <source>
        <dbReference type="EMBL" id="CDF82435.1"/>
    </source>
</evidence>
<dbReference type="GO" id="GO:0005507">
    <property type="term" value="F:copper ion binding"/>
    <property type="evidence" value="ECO:0007669"/>
    <property type="project" value="InterPro"/>
</dbReference>
<keyword evidence="1" id="KW-0479">Metal-binding</keyword>
<dbReference type="PATRIC" id="fig|1301098.3.peg.1082"/>
<evidence type="ECO:0000259" key="3">
    <source>
        <dbReference type="Pfam" id="PF07731"/>
    </source>
</evidence>
<dbReference type="PROSITE" id="PS00080">
    <property type="entry name" value="MULTICOPPER_OXIDASE2"/>
    <property type="match status" value="1"/>
</dbReference>
<dbReference type="PANTHER" id="PTHR11709">
    <property type="entry name" value="MULTI-COPPER OXIDASE"/>
    <property type="match status" value="1"/>
</dbReference>
<dbReference type="Pfam" id="PF07732">
    <property type="entry name" value="Cu-oxidase_3"/>
    <property type="match status" value="1"/>
</dbReference>
<protein>
    <recommendedName>
        <fullName evidence="7">Multicopper oxidase</fullName>
    </recommendedName>
</protein>
<dbReference type="CDD" id="cd13861">
    <property type="entry name" value="CuRO_1_CumA_like"/>
    <property type="match status" value="1"/>
</dbReference>
<dbReference type="SMR" id="A0A024HBJ8"/>
<dbReference type="EMBL" id="HG322950">
    <property type="protein sequence ID" value="CDF82435.1"/>
    <property type="molecule type" value="Genomic_DNA"/>
</dbReference>
<dbReference type="Pfam" id="PF07731">
    <property type="entry name" value="Cu-oxidase_2"/>
    <property type="match status" value="1"/>
</dbReference>
<evidence type="ECO:0000313" key="6">
    <source>
        <dbReference type="Proteomes" id="UP000025241"/>
    </source>
</evidence>
<reference evidence="5 6" key="2">
    <citation type="submission" date="2014-05" db="EMBL/GenBank/DDBJ databases">
        <title>Genome sequence of the 3-chlorobenzoate degrading bacterium Pseudomonas knackmussii B13 shows multiple evidence for horizontal gene transfer.</title>
        <authorList>
            <person name="Miyazaki R."/>
            <person name="Bertelli C."/>
            <person name="Falquet L."/>
            <person name="Robinson-Rechavi M."/>
            <person name="Gharib W."/>
            <person name="Roy S."/>
            <person name="Van der Meer J.R."/>
        </authorList>
    </citation>
    <scope>NUCLEOTIDE SEQUENCE [LARGE SCALE GENOMIC DNA]</scope>
    <source>
        <strain evidence="5 6">B13</strain>
    </source>
</reference>
<dbReference type="Gene3D" id="2.60.40.420">
    <property type="entry name" value="Cupredoxins - blue copper proteins"/>
    <property type="match status" value="3"/>
</dbReference>
<name>A0A024HBJ8_PSEKB</name>
<feature type="domain" description="Plastocyanin-like" evidence="4">
    <location>
        <begin position="70"/>
        <end position="175"/>
    </location>
</feature>
<reference evidence="5 6" key="1">
    <citation type="submission" date="2013-03" db="EMBL/GenBank/DDBJ databases">
        <authorList>
            <person name="Linke B."/>
        </authorList>
    </citation>
    <scope>NUCLEOTIDE SEQUENCE [LARGE SCALE GENOMIC DNA]</scope>
    <source>
        <strain evidence="5 6">B13</strain>
    </source>
</reference>
<dbReference type="AlphaFoldDB" id="A0A024HBJ8"/>
<dbReference type="FunFam" id="2.60.40.420:FF:000088">
    <property type="entry name" value="Multicopper oxidase, putative"/>
    <property type="match status" value="1"/>
</dbReference>
<dbReference type="InterPro" id="IPR011706">
    <property type="entry name" value="Cu-oxidase_C"/>
</dbReference>
<organism evidence="5 6">
    <name type="scientific">Pseudomonas knackmussii (strain DSM 6978 / CCUG 54928 / LMG 23759 / B13)</name>
    <dbReference type="NCBI Taxonomy" id="1301098"/>
    <lineage>
        <taxon>Bacteria</taxon>
        <taxon>Pseudomonadati</taxon>
        <taxon>Pseudomonadota</taxon>
        <taxon>Gammaproteobacteria</taxon>
        <taxon>Pseudomonadales</taxon>
        <taxon>Pseudomonadaceae</taxon>
        <taxon>Pseudomonas</taxon>
    </lineage>
</organism>
<evidence type="ECO:0000256" key="1">
    <source>
        <dbReference type="ARBA" id="ARBA00022723"/>
    </source>
</evidence>
<accession>A0A024HBJ8</accession>
<evidence type="ECO:0000256" key="2">
    <source>
        <dbReference type="ARBA" id="ARBA00023002"/>
    </source>
</evidence>
<dbReference type="STRING" id="1301098.PKB_1070"/>
<dbReference type="InterPro" id="IPR002355">
    <property type="entry name" value="Cu_oxidase_Cu_BS"/>
</dbReference>
<keyword evidence="6" id="KW-1185">Reference proteome</keyword>
<dbReference type="PROSITE" id="PS00079">
    <property type="entry name" value="MULTICOPPER_OXIDASE1"/>
    <property type="match status" value="1"/>
</dbReference>
<dbReference type="PANTHER" id="PTHR11709:SF2">
    <property type="entry name" value="MULTICOPPER OXIDASE LPR1"/>
    <property type="match status" value="1"/>
</dbReference>
<evidence type="ECO:0000259" key="4">
    <source>
        <dbReference type="Pfam" id="PF07732"/>
    </source>
</evidence>
<dbReference type="InterPro" id="IPR006311">
    <property type="entry name" value="TAT_signal"/>
</dbReference>
<evidence type="ECO:0008006" key="7">
    <source>
        <dbReference type="Google" id="ProtNLM"/>
    </source>
</evidence>